<dbReference type="STRING" id="742817.HMPREF9449_02182"/>
<dbReference type="AlphaFoldDB" id="H1DIF3"/>
<proteinExistence type="predicted"/>
<protein>
    <submittedName>
        <fullName evidence="1">Uncharacterized protein</fullName>
    </submittedName>
</protein>
<evidence type="ECO:0000313" key="2">
    <source>
        <dbReference type="Proteomes" id="UP000004892"/>
    </source>
</evidence>
<organism evidence="1 2">
    <name type="scientific">Odoribacter laneus YIT 12061</name>
    <dbReference type="NCBI Taxonomy" id="742817"/>
    <lineage>
        <taxon>Bacteria</taxon>
        <taxon>Pseudomonadati</taxon>
        <taxon>Bacteroidota</taxon>
        <taxon>Bacteroidia</taxon>
        <taxon>Bacteroidales</taxon>
        <taxon>Odoribacteraceae</taxon>
        <taxon>Odoribacter</taxon>
    </lineage>
</organism>
<comment type="caution">
    <text evidence="1">The sequence shown here is derived from an EMBL/GenBank/DDBJ whole genome shotgun (WGS) entry which is preliminary data.</text>
</comment>
<gene>
    <name evidence="1" type="ORF">HMPREF9449_02182</name>
</gene>
<dbReference type="EMBL" id="ADMC01000025">
    <property type="protein sequence ID" value="EHP46565.1"/>
    <property type="molecule type" value="Genomic_DNA"/>
</dbReference>
<evidence type="ECO:0000313" key="1">
    <source>
        <dbReference type="EMBL" id="EHP46565.1"/>
    </source>
</evidence>
<keyword evidence="2" id="KW-1185">Reference proteome</keyword>
<reference evidence="1 2" key="1">
    <citation type="submission" date="2012-01" db="EMBL/GenBank/DDBJ databases">
        <title>The Genome Sequence of Odoribacter laneus YIT 12061.</title>
        <authorList>
            <consortium name="The Broad Institute Genome Sequencing Platform"/>
            <person name="Earl A."/>
            <person name="Ward D."/>
            <person name="Feldgarden M."/>
            <person name="Gevers D."/>
            <person name="Morotomi M."/>
            <person name="Young S.K."/>
            <person name="Zeng Q."/>
            <person name="Gargeya S."/>
            <person name="Fitzgerald M."/>
            <person name="Haas B."/>
            <person name="Abouelleil A."/>
            <person name="Alvarado L."/>
            <person name="Arachchi H.M."/>
            <person name="Berlin A."/>
            <person name="Chapman S.B."/>
            <person name="Gearin G."/>
            <person name="Goldberg J."/>
            <person name="Griggs A."/>
            <person name="Gujja S."/>
            <person name="Hansen M."/>
            <person name="Heiman D."/>
            <person name="Howarth C."/>
            <person name="Larimer J."/>
            <person name="Lui A."/>
            <person name="MacDonald P.J.P."/>
            <person name="McCowen C."/>
            <person name="Montmayeur A."/>
            <person name="Murphy C."/>
            <person name="Neiman D."/>
            <person name="Pearson M."/>
            <person name="Priest M."/>
            <person name="Roberts A."/>
            <person name="Saif S."/>
            <person name="Shea T."/>
            <person name="Sisk P."/>
            <person name="Stolte C."/>
            <person name="Sykes S."/>
            <person name="Wortman J."/>
            <person name="Nusbaum C."/>
            <person name="Birren B."/>
        </authorList>
    </citation>
    <scope>NUCLEOTIDE SEQUENCE [LARGE SCALE GENOMIC DNA]</scope>
    <source>
        <strain evidence="1 2">YIT 12061</strain>
    </source>
</reference>
<sequence length="67" mass="7974">MLDLELLSHQRYLFHLMIFHVGMQEVTGECIVCILKKKFQFIMNGTILFLFGPYMDRLQFYLGSKLL</sequence>
<name>H1DIF3_9BACT</name>
<dbReference type="HOGENOM" id="CLU_2808203_0_0_10"/>
<accession>H1DIF3</accession>
<dbReference type="Proteomes" id="UP000004892">
    <property type="component" value="Unassembled WGS sequence"/>
</dbReference>